<keyword evidence="2" id="KW-1185">Reference proteome</keyword>
<comment type="caution">
    <text evidence="1">The sequence shown here is derived from an EMBL/GenBank/DDBJ whole genome shotgun (WGS) entry which is preliminary data.</text>
</comment>
<feature type="non-terminal residue" evidence="1">
    <location>
        <position position="59"/>
    </location>
</feature>
<protein>
    <submittedName>
        <fullName evidence="1">36138_t:CDS:1</fullName>
    </submittedName>
</protein>
<evidence type="ECO:0000313" key="1">
    <source>
        <dbReference type="EMBL" id="CAG8842348.1"/>
    </source>
</evidence>
<name>A0ACA9SM21_9GLOM</name>
<organism evidence="1 2">
    <name type="scientific">Racocetra persica</name>
    <dbReference type="NCBI Taxonomy" id="160502"/>
    <lineage>
        <taxon>Eukaryota</taxon>
        <taxon>Fungi</taxon>
        <taxon>Fungi incertae sedis</taxon>
        <taxon>Mucoromycota</taxon>
        <taxon>Glomeromycotina</taxon>
        <taxon>Glomeromycetes</taxon>
        <taxon>Diversisporales</taxon>
        <taxon>Gigasporaceae</taxon>
        <taxon>Racocetra</taxon>
    </lineage>
</organism>
<dbReference type="Proteomes" id="UP000789920">
    <property type="component" value="Unassembled WGS sequence"/>
</dbReference>
<dbReference type="EMBL" id="CAJVQC010133906">
    <property type="protein sequence ID" value="CAG8842348.1"/>
    <property type="molecule type" value="Genomic_DNA"/>
</dbReference>
<reference evidence="1" key="1">
    <citation type="submission" date="2021-06" db="EMBL/GenBank/DDBJ databases">
        <authorList>
            <person name="Kallberg Y."/>
            <person name="Tangrot J."/>
            <person name="Rosling A."/>
        </authorList>
    </citation>
    <scope>NUCLEOTIDE SEQUENCE</scope>
    <source>
        <strain evidence="1">MA461A</strain>
    </source>
</reference>
<sequence length="59" mass="7182">EYYTFAVDWWSLGTLIYEMMFGITPFWADDQNRMYQRVLEDELEFPDDIMYDAISLLRG</sequence>
<accession>A0ACA9SM21</accession>
<evidence type="ECO:0000313" key="2">
    <source>
        <dbReference type="Proteomes" id="UP000789920"/>
    </source>
</evidence>
<proteinExistence type="predicted"/>
<feature type="non-terminal residue" evidence="1">
    <location>
        <position position="1"/>
    </location>
</feature>
<gene>
    <name evidence="1" type="ORF">RPERSI_LOCUS32280</name>
</gene>